<reference evidence="2" key="2">
    <citation type="journal article" date="2010" name="PLoS Genet.">
        <title>Structure, function, and evolution of the Thiomonas spp. genome.</title>
        <authorList>
            <person name="Arsene-Ploetze F."/>
            <person name="Koechler S."/>
            <person name="Marchal M."/>
            <person name="Coppee J.Y."/>
            <person name="Chandler M."/>
            <person name="Bonnefoy V."/>
            <person name="Brochier-Armanet C."/>
            <person name="Barakat M."/>
            <person name="Barbe V."/>
            <person name="Battaglia-Brunet F."/>
            <person name="Bruneel O."/>
            <person name="Bryan C.G."/>
            <person name="Cleiss-Arnold J."/>
            <person name="Cruveiller S."/>
            <person name="Erhardt M."/>
            <person name="Heinrich-Salmeron A."/>
            <person name="Hommais F."/>
            <person name="Joulian C."/>
            <person name="Krin E."/>
            <person name="Lieutaud A."/>
            <person name="Lievremont D."/>
            <person name="Michel C."/>
            <person name="Muller D."/>
            <person name="Ortet P."/>
            <person name="Proux C."/>
            <person name="Siguier P."/>
            <person name="Roche D."/>
            <person name="Rouy Z."/>
            <person name="Salvignol G."/>
            <person name="Slyemi D."/>
            <person name="Talla E."/>
            <person name="Weiss S."/>
            <person name="Weissenbach J."/>
            <person name="Medigue C."/>
            <person name="Bertin P.N."/>
        </authorList>
    </citation>
    <scope>NUCLEOTIDE SEQUENCE [LARGE SCALE GENOMIC DNA]</scope>
    <source>
        <strain evidence="2">DSM 22701 / CIP 110005 / 3As</strain>
    </source>
</reference>
<evidence type="ECO:0000313" key="1">
    <source>
        <dbReference type="EMBL" id="CAZ88144.1"/>
    </source>
</evidence>
<dbReference type="AlphaFoldDB" id="D6CQ64"/>
<sequence length="293" mass="32806">MSGGRQKMTQRDGQDMARLNEQRILKALHKYGWLRTRDIAALLWMRGRPKRPGEFLPERVELTASALRMAQRSVARLRTQHSVISAKGPDGSMLYALSEAGARALLAQGIPARSGKDQLRRVSLSYYHHRRLANELAIVATLQGYRVATEYEIAKGQWFGGKAGILGKIPDILVRDGKNVVWVEVERSRRNRPDYDKLLTWLLTIRKSHTAGATALAPLPGDMQLSRVLFACNRAFVNKLRDDLARRGWPVTDQRNYLAEIPLLYVSEAKFIVKSGSDGGAAEHSDGEMDSMG</sequence>
<gene>
    <name evidence="1" type="ordered locus">THI_1460</name>
</gene>
<reference key="1">
    <citation type="submission" date="2009-07" db="EMBL/GenBank/DDBJ databases">
        <authorList>
            <person name="Genoscope - CEA"/>
        </authorList>
    </citation>
    <scope>NUCLEOTIDE SEQUENCE</scope>
    <source>
        <strain>3As</strain>
    </source>
</reference>
<dbReference type="HOGENOM" id="CLU_1052427_0_0_4"/>
<accession>D6CQ64</accession>
<dbReference type="Proteomes" id="UP000002372">
    <property type="component" value="Chromosome"/>
</dbReference>
<name>D6CQ64_THIA3</name>
<dbReference type="EMBL" id="FP475956">
    <property type="protein sequence ID" value="CAZ88144.1"/>
    <property type="molecule type" value="Genomic_DNA"/>
</dbReference>
<dbReference type="eggNOG" id="ENOG5033KCX">
    <property type="taxonomic scope" value="Bacteria"/>
</dbReference>
<proteinExistence type="predicted"/>
<evidence type="ECO:0008006" key="3">
    <source>
        <dbReference type="Google" id="ProtNLM"/>
    </source>
</evidence>
<protein>
    <recommendedName>
        <fullName evidence="3">Replication-relaxation</fullName>
    </recommendedName>
</protein>
<evidence type="ECO:0000313" key="2">
    <source>
        <dbReference type="Proteomes" id="UP000002372"/>
    </source>
</evidence>
<organism evidence="1 2">
    <name type="scientific">Thiomonas arsenitoxydans (strain DSM 22701 / CIP 110005 / 3As)</name>
    <dbReference type="NCBI Taxonomy" id="426114"/>
    <lineage>
        <taxon>Bacteria</taxon>
        <taxon>Pseudomonadati</taxon>
        <taxon>Pseudomonadota</taxon>
        <taxon>Betaproteobacteria</taxon>
        <taxon>Burkholderiales</taxon>
        <taxon>Thiomonas</taxon>
    </lineage>
</organism>
<dbReference type="KEGG" id="thi:THI_1460"/>